<comment type="caution">
    <text evidence="3">The sequence shown here is derived from an EMBL/GenBank/DDBJ whole genome shotgun (WGS) entry which is preliminary data.</text>
</comment>
<proteinExistence type="predicted"/>
<dbReference type="AlphaFoldDB" id="A0A0A0JVQ8"/>
<evidence type="ECO:0000256" key="1">
    <source>
        <dbReference type="ARBA" id="ARBA00023277"/>
    </source>
</evidence>
<keyword evidence="4" id="KW-1185">Reference proteome</keyword>
<dbReference type="EMBL" id="AVPL01000051">
    <property type="protein sequence ID" value="KGN40152.1"/>
    <property type="molecule type" value="Genomic_DNA"/>
</dbReference>
<evidence type="ECO:0000259" key="2">
    <source>
        <dbReference type="Pfam" id="PF01261"/>
    </source>
</evidence>
<gene>
    <name evidence="3" type="ORF">N801_13065</name>
</gene>
<accession>A0A0A0JVQ8</accession>
<dbReference type="PANTHER" id="PTHR12110">
    <property type="entry name" value="HYDROXYPYRUVATE ISOMERASE"/>
    <property type="match status" value="1"/>
</dbReference>
<dbReference type="Pfam" id="PF01261">
    <property type="entry name" value="AP_endonuc_2"/>
    <property type="match status" value="1"/>
</dbReference>
<dbReference type="OrthoDB" id="3248123at2"/>
<sequence length="275" mass="29898">MPHGDAVAVPDIPVALSTASVYPENCAAAFQYADRMGYDAVEVMVWTDPVTQEAGALRALSELHGIPIVSIHAPTLLISQRIFGVEPWGKVDRSLDLAHEVGASTVVLHPPFRWQKEYARDFTDGIATREHDSGITIAVENMYPWRVGNRVIEAYLPHWDPVPQPYDHVTLDLSHTATAGSDALEMVSALGPRLTHLHLADGVGSMKDEHLVPGRGLQPCAEVLDALVLGGFAGSVVVEISTRRMTAEQREMALVESLAFCRLHLASALEVEEDA</sequence>
<dbReference type="Proteomes" id="UP000030013">
    <property type="component" value="Unassembled WGS sequence"/>
</dbReference>
<evidence type="ECO:0000313" key="4">
    <source>
        <dbReference type="Proteomes" id="UP000030013"/>
    </source>
</evidence>
<protein>
    <recommendedName>
        <fullName evidence="2">Xylose isomerase-like TIM barrel domain-containing protein</fullName>
    </recommendedName>
</protein>
<organism evidence="3 4">
    <name type="scientific">Knoellia aerolata DSM 18566</name>
    <dbReference type="NCBI Taxonomy" id="1385519"/>
    <lineage>
        <taxon>Bacteria</taxon>
        <taxon>Bacillati</taxon>
        <taxon>Actinomycetota</taxon>
        <taxon>Actinomycetes</taxon>
        <taxon>Micrococcales</taxon>
        <taxon>Intrasporangiaceae</taxon>
        <taxon>Knoellia</taxon>
    </lineage>
</organism>
<dbReference type="InterPro" id="IPR013022">
    <property type="entry name" value="Xyl_isomerase-like_TIM-brl"/>
</dbReference>
<dbReference type="PANTHER" id="PTHR12110:SF47">
    <property type="match status" value="1"/>
</dbReference>
<dbReference type="RefSeq" id="WP_035939512.1">
    <property type="nucleotide sequence ID" value="NZ_AVPL01000051.1"/>
</dbReference>
<evidence type="ECO:0000313" key="3">
    <source>
        <dbReference type="EMBL" id="KGN40152.1"/>
    </source>
</evidence>
<keyword evidence="1" id="KW-0119">Carbohydrate metabolism</keyword>
<feature type="domain" description="Xylose isomerase-like TIM barrel" evidence="2">
    <location>
        <begin position="30"/>
        <end position="262"/>
    </location>
</feature>
<dbReference type="Gene3D" id="3.20.20.150">
    <property type="entry name" value="Divalent-metal-dependent TIM barrel enzymes"/>
    <property type="match status" value="1"/>
</dbReference>
<dbReference type="SUPFAM" id="SSF51658">
    <property type="entry name" value="Xylose isomerase-like"/>
    <property type="match status" value="1"/>
</dbReference>
<dbReference type="eggNOG" id="COG1082">
    <property type="taxonomic scope" value="Bacteria"/>
</dbReference>
<dbReference type="InterPro" id="IPR050312">
    <property type="entry name" value="IolE/XylAMocC-like"/>
</dbReference>
<dbReference type="InterPro" id="IPR036237">
    <property type="entry name" value="Xyl_isomerase-like_sf"/>
</dbReference>
<reference evidence="3 4" key="1">
    <citation type="submission" date="2013-08" db="EMBL/GenBank/DDBJ databases">
        <title>The genome sequence of Knoellia aerolata.</title>
        <authorList>
            <person name="Zhu W."/>
            <person name="Wang G."/>
        </authorList>
    </citation>
    <scope>NUCLEOTIDE SEQUENCE [LARGE SCALE GENOMIC DNA]</scope>
    <source>
        <strain evidence="3 4">DSM 18566</strain>
    </source>
</reference>
<name>A0A0A0JVQ8_9MICO</name>
<dbReference type="STRING" id="1385519.N801_13065"/>